<sequence>MAMGETRGHGTRRTQNNIGEYPTGAGAAYVHVALMGDPTLRLFPVIPVTGLAQAATPGKVSLSWAASADTVIEGYAIYRGAAGARNTGLFSRINGALVAGTTFEDLSGVSGVAYTYMVRAVKLETSSSGTYLNSSQGVFIDASPGAVTGPEISISANSQPIQNGSTGAQLGNHTSFGSGEINLDSLSRIFTIRNDGSSSLTLTGATVVTLSGVGAGDYSESSQPSSVSLASAAETTFTIQFSPSVAETRVAEVSLTSDDADEAVFTFFVSGEGNPNAPDIAIGTTSFSKTLAAGASDSAALTIQNNGLGNLNYTVAADYDFRDSNDVDGPSYQWVDIAGIGTEITAWSWTPYATDNGGSSSLPLGFSFPFYGNN</sequence>
<evidence type="ECO:0008006" key="3">
    <source>
        <dbReference type="Google" id="ProtNLM"/>
    </source>
</evidence>
<dbReference type="InterPro" id="IPR013783">
    <property type="entry name" value="Ig-like_fold"/>
</dbReference>
<keyword evidence="2" id="KW-1185">Reference proteome</keyword>
<dbReference type="NCBIfam" id="NF012200">
    <property type="entry name" value="choice_anch_D"/>
    <property type="match status" value="1"/>
</dbReference>
<dbReference type="EMBL" id="MQWA01000001">
    <property type="protein sequence ID" value="PQJ27592.1"/>
    <property type="molecule type" value="Genomic_DNA"/>
</dbReference>
<evidence type="ECO:0000313" key="1">
    <source>
        <dbReference type="EMBL" id="PQJ27592.1"/>
    </source>
</evidence>
<reference evidence="1 2" key="1">
    <citation type="submission" date="2016-12" db="EMBL/GenBank/DDBJ databases">
        <title>Study of bacterial adaptation to deep sea.</title>
        <authorList>
            <person name="Song J."/>
            <person name="Yoshizawa S."/>
            <person name="Kogure K."/>
        </authorList>
    </citation>
    <scope>NUCLEOTIDE SEQUENCE [LARGE SCALE GENOMIC DNA]</scope>
    <source>
        <strain evidence="1 2">SAORIC-165</strain>
    </source>
</reference>
<dbReference type="Gene3D" id="2.60.40.10">
    <property type="entry name" value="Immunoglobulins"/>
    <property type="match status" value="2"/>
</dbReference>
<comment type="caution">
    <text evidence="1">The sequence shown here is derived from an EMBL/GenBank/DDBJ whole genome shotgun (WGS) entry which is preliminary data.</text>
</comment>
<gene>
    <name evidence="1" type="ORF">BSZ32_03175</name>
</gene>
<proteinExistence type="predicted"/>
<dbReference type="Proteomes" id="UP000239907">
    <property type="component" value="Unassembled WGS sequence"/>
</dbReference>
<dbReference type="AlphaFoldDB" id="A0A2S7TZU0"/>
<organism evidence="1 2">
    <name type="scientific">Rubritalea profundi</name>
    <dbReference type="NCBI Taxonomy" id="1658618"/>
    <lineage>
        <taxon>Bacteria</taxon>
        <taxon>Pseudomonadati</taxon>
        <taxon>Verrucomicrobiota</taxon>
        <taxon>Verrucomicrobiia</taxon>
        <taxon>Verrucomicrobiales</taxon>
        <taxon>Rubritaleaceae</taxon>
        <taxon>Rubritalea</taxon>
    </lineage>
</organism>
<accession>A0A2S7TZU0</accession>
<evidence type="ECO:0000313" key="2">
    <source>
        <dbReference type="Proteomes" id="UP000239907"/>
    </source>
</evidence>
<name>A0A2S7TZU0_9BACT</name>
<protein>
    <recommendedName>
        <fullName evidence="3">Fibronectin type-III domain-containing protein</fullName>
    </recommendedName>
</protein>